<evidence type="ECO:0000313" key="3">
    <source>
        <dbReference type="Proteomes" id="UP000294856"/>
    </source>
</evidence>
<evidence type="ECO:0000313" key="2">
    <source>
        <dbReference type="EMBL" id="TCK00573.1"/>
    </source>
</evidence>
<name>A0A4R1G2L8_9NOCA</name>
<comment type="caution">
    <text evidence="2">The sequence shown here is derived from an EMBL/GenBank/DDBJ whole genome shotgun (WGS) entry which is preliminary data.</text>
</comment>
<dbReference type="RefSeq" id="WP_084473023.1">
    <property type="nucleotide sequence ID" value="NZ_SMFR01000001.1"/>
</dbReference>
<reference evidence="2 3" key="1">
    <citation type="submission" date="2019-03" db="EMBL/GenBank/DDBJ databases">
        <title>Genomic Encyclopedia of Type Strains, Phase IV (KMG-IV): sequencing the most valuable type-strain genomes for metagenomic binning, comparative biology and taxonomic classification.</title>
        <authorList>
            <person name="Goeker M."/>
        </authorList>
    </citation>
    <scope>NUCLEOTIDE SEQUENCE [LARGE SCALE GENOMIC DNA]</scope>
    <source>
        <strain evidence="2 3">DSM 44684</strain>
    </source>
</reference>
<dbReference type="OrthoDB" id="4555669at2"/>
<gene>
    <name evidence="2" type="ORF">DFR71_1579</name>
</gene>
<dbReference type="GO" id="GO:0003677">
    <property type="term" value="F:DNA binding"/>
    <property type="evidence" value="ECO:0007669"/>
    <property type="project" value="InterPro"/>
</dbReference>
<dbReference type="InterPro" id="IPR010982">
    <property type="entry name" value="Lambda_DNA-bd_dom_sf"/>
</dbReference>
<accession>A0A4R1G2L8</accession>
<evidence type="ECO:0000259" key="1">
    <source>
        <dbReference type="SMART" id="SM00530"/>
    </source>
</evidence>
<dbReference type="SUPFAM" id="SSF47413">
    <property type="entry name" value="lambda repressor-like DNA-binding domains"/>
    <property type="match status" value="1"/>
</dbReference>
<dbReference type="SMART" id="SM00530">
    <property type="entry name" value="HTH_XRE"/>
    <property type="match status" value="1"/>
</dbReference>
<feature type="domain" description="HTH cro/C1-type" evidence="1">
    <location>
        <begin position="16"/>
        <end position="80"/>
    </location>
</feature>
<dbReference type="Proteomes" id="UP000294856">
    <property type="component" value="Unassembled WGS sequence"/>
</dbReference>
<sequence length="129" mass="13785">MVRQRSAVVPTEVSATLRLARKEREMSMDRAAKAARISTSLWTQVENGTQYKRGQKVPASTTAETLQAMAAAVGLDAEPLLTQAGLDPVETEQVRPPAAEGIVDLSGLSEGDLRIVAAYVNGLRAARHS</sequence>
<dbReference type="AlphaFoldDB" id="A0A4R1G2L8"/>
<dbReference type="Gene3D" id="1.10.260.40">
    <property type="entry name" value="lambda repressor-like DNA-binding domains"/>
    <property type="match status" value="1"/>
</dbReference>
<keyword evidence="3" id="KW-1185">Reference proteome</keyword>
<dbReference type="EMBL" id="SMFR01000001">
    <property type="protein sequence ID" value="TCK00573.1"/>
    <property type="molecule type" value="Genomic_DNA"/>
</dbReference>
<proteinExistence type="predicted"/>
<organism evidence="2 3">
    <name type="scientific">Nocardia alba</name>
    <dbReference type="NCBI Taxonomy" id="225051"/>
    <lineage>
        <taxon>Bacteria</taxon>
        <taxon>Bacillati</taxon>
        <taxon>Actinomycetota</taxon>
        <taxon>Actinomycetes</taxon>
        <taxon>Mycobacteriales</taxon>
        <taxon>Nocardiaceae</taxon>
        <taxon>Nocardia</taxon>
    </lineage>
</organism>
<dbReference type="CDD" id="cd00093">
    <property type="entry name" value="HTH_XRE"/>
    <property type="match status" value="1"/>
</dbReference>
<dbReference type="Pfam" id="PF13560">
    <property type="entry name" value="HTH_31"/>
    <property type="match status" value="1"/>
</dbReference>
<protein>
    <submittedName>
        <fullName evidence="2">Helix-turn-helix protein</fullName>
    </submittedName>
</protein>
<dbReference type="InterPro" id="IPR001387">
    <property type="entry name" value="Cro/C1-type_HTH"/>
</dbReference>